<dbReference type="RefSeq" id="WP_264326588.1">
    <property type="nucleotide sequence ID" value="NZ_JADEXQ010000075.1"/>
</dbReference>
<dbReference type="PANTHER" id="PTHR42953">
    <property type="entry name" value="HIGH-AFFINITY ZINC UPTAKE SYSTEM PROTEIN ZNUA-RELATED"/>
    <property type="match status" value="1"/>
</dbReference>
<dbReference type="AlphaFoldDB" id="A0A928Z5Z1"/>
<keyword evidence="4" id="KW-0732">Signal</keyword>
<keyword evidence="2 5" id="KW-0813">Transport</keyword>
<dbReference type="GO" id="GO:0007155">
    <property type="term" value="P:cell adhesion"/>
    <property type="evidence" value="ECO:0007669"/>
    <property type="project" value="InterPro"/>
</dbReference>
<reference evidence="6" key="1">
    <citation type="submission" date="2020-10" db="EMBL/GenBank/DDBJ databases">
        <authorList>
            <person name="Castelo-Branco R."/>
            <person name="Eusebio N."/>
            <person name="Adriana R."/>
            <person name="Vieira A."/>
            <person name="Brugerolle De Fraissinette N."/>
            <person name="Rezende De Castro R."/>
            <person name="Schneider M.P."/>
            <person name="Vasconcelos V."/>
            <person name="Leao P.N."/>
        </authorList>
    </citation>
    <scope>NUCLEOTIDE SEQUENCE</scope>
    <source>
        <strain evidence="6">LEGE 11480</strain>
    </source>
</reference>
<evidence type="ECO:0000313" key="7">
    <source>
        <dbReference type="Proteomes" id="UP000625316"/>
    </source>
</evidence>
<dbReference type="PANTHER" id="PTHR42953:SF1">
    <property type="entry name" value="METAL-BINDING PROTEIN HI_0362-RELATED"/>
    <property type="match status" value="1"/>
</dbReference>
<dbReference type="InterPro" id="IPR006129">
    <property type="entry name" value="AdhesinB"/>
</dbReference>
<dbReference type="InterPro" id="IPR006128">
    <property type="entry name" value="Lipoprotein_PsaA-like"/>
</dbReference>
<organism evidence="6 7">
    <name type="scientific">Romeriopsis navalis LEGE 11480</name>
    <dbReference type="NCBI Taxonomy" id="2777977"/>
    <lineage>
        <taxon>Bacteria</taxon>
        <taxon>Bacillati</taxon>
        <taxon>Cyanobacteriota</taxon>
        <taxon>Cyanophyceae</taxon>
        <taxon>Leptolyngbyales</taxon>
        <taxon>Leptolyngbyaceae</taxon>
        <taxon>Romeriopsis</taxon>
        <taxon>Romeriopsis navalis</taxon>
    </lineage>
</organism>
<evidence type="ECO:0000256" key="4">
    <source>
        <dbReference type="ARBA" id="ARBA00022729"/>
    </source>
</evidence>
<dbReference type="PRINTS" id="PR00690">
    <property type="entry name" value="ADHESNFAMILY"/>
</dbReference>
<evidence type="ECO:0000256" key="1">
    <source>
        <dbReference type="ARBA" id="ARBA00004196"/>
    </source>
</evidence>
<proteinExistence type="inferred from homology"/>
<dbReference type="GO" id="GO:0030001">
    <property type="term" value="P:metal ion transport"/>
    <property type="evidence" value="ECO:0007669"/>
    <property type="project" value="InterPro"/>
</dbReference>
<dbReference type="GO" id="GO:0030313">
    <property type="term" value="C:cell envelope"/>
    <property type="evidence" value="ECO:0007669"/>
    <property type="project" value="UniProtKB-SubCell"/>
</dbReference>
<sequence length="312" mass="33980">MNDKRWNTLATIIIGLVLGSCRQTAPSNTNQSSPTTVLTTFSIIADMAQNVAGDKAAVQSLLKPGAEIHSYEPTPSDLVRGQKAKLIFDNGLNLELWADRFYSSLPKVKRVTLSEGIKPVAIGADGNDGAGAYTGKPNPHAWMSPKNAQRYVANIQQALSDLDPANTATYKANAESYNRQIAALDQRLKQTIAKIPVNKRYLVTCEGAFSYLARDYGLKEAYLWPVNAEQQGTPQQVKRVIRTIQRQNIPAVFCESTVSDKPQRQVAKESGARFAGTLYVDSLSTVDGPASTYLKLLEHNVNTIIAGLAPKS</sequence>
<evidence type="ECO:0000256" key="3">
    <source>
        <dbReference type="ARBA" id="ARBA00022723"/>
    </source>
</evidence>
<dbReference type="GO" id="GO:0046872">
    <property type="term" value="F:metal ion binding"/>
    <property type="evidence" value="ECO:0007669"/>
    <property type="project" value="UniProtKB-KW"/>
</dbReference>
<keyword evidence="3" id="KW-0479">Metal-binding</keyword>
<comment type="similarity">
    <text evidence="5">Belongs to the bacterial solute-binding protein 9 family.</text>
</comment>
<accession>A0A928Z5Z1</accession>
<evidence type="ECO:0000256" key="5">
    <source>
        <dbReference type="RuleBase" id="RU003512"/>
    </source>
</evidence>
<dbReference type="InterPro" id="IPR050492">
    <property type="entry name" value="Bact_metal-bind_prot9"/>
</dbReference>
<dbReference type="Pfam" id="PF01297">
    <property type="entry name" value="ZnuA"/>
    <property type="match status" value="1"/>
</dbReference>
<dbReference type="Proteomes" id="UP000625316">
    <property type="component" value="Unassembled WGS sequence"/>
</dbReference>
<name>A0A928Z5Z1_9CYAN</name>
<evidence type="ECO:0000313" key="6">
    <source>
        <dbReference type="EMBL" id="MBE9031760.1"/>
    </source>
</evidence>
<dbReference type="PROSITE" id="PS51257">
    <property type="entry name" value="PROKAR_LIPOPROTEIN"/>
    <property type="match status" value="1"/>
</dbReference>
<evidence type="ECO:0000256" key="2">
    <source>
        <dbReference type="ARBA" id="ARBA00022448"/>
    </source>
</evidence>
<dbReference type="EMBL" id="JADEXQ010000075">
    <property type="protein sequence ID" value="MBE9031760.1"/>
    <property type="molecule type" value="Genomic_DNA"/>
</dbReference>
<dbReference type="Gene3D" id="3.40.50.1980">
    <property type="entry name" value="Nitrogenase molybdenum iron protein domain"/>
    <property type="match status" value="2"/>
</dbReference>
<keyword evidence="7" id="KW-1185">Reference proteome</keyword>
<dbReference type="InterPro" id="IPR006127">
    <property type="entry name" value="ZnuA-like"/>
</dbReference>
<dbReference type="CDD" id="cd01137">
    <property type="entry name" value="PsaA"/>
    <property type="match status" value="1"/>
</dbReference>
<dbReference type="SUPFAM" id="SSF53807">
    <property type="entry name" value="Helical backbone' metal receptor"/>
    <property type="match status" value="1"/>
</dbReference>
<comment type="caution">
    <text evidence="6">The sequence shown here is derived from an EMBL/GenBank/DDBJ whole genome shotgun (WGS) entry which is preliminary data.</text>
</comment>
<comment type="subcellular location">
    <subcellularLocation>
        <location evidence="1">Cell envelope</location>
    </subcellularLocation>
</comment>
<protein>
    <submittedName>
        <fullName evidence="6">Metal ABC transporter substrate-binding protein</fullName>
    </submittedName>
</protein>
<dbReference type="PRINTS" id="PR00691">
    <property type="entry name" value="ADHESINB"/>
</dbReference>
<gene>
    <name evidence="6" type="ORF">IQ266_18665</name>
</gene>